<evidence type="ECO:0000313" key="2">
    <source>
        <dbReference type="Proteomes" id="UP001431634"/>
    </source>
</evidence>
<name>A0ABT6PY38_9PROT</name>
<evidence type="ECO:0000313" key="1">
    <source>
        <dbReference type="EMBL" id="MDI2089780.1"/>
    </source>
</evidence>
<dbReference type="RefSeq" id="WP_281446958.1">
    <property type="nucleotide sequence ID" value="NZ_JASBAO010000001.1"/>
</dbReference>
<protein>
    <recommendedName>
        <fullName evidence="3">Beta/gamma crystallin 'Greek key' domain-containing protein</fullName>
    </recommendedName>
</protein>
<accession>A0ABT6PY38</accession>
<reference evidence="1" key="1">
    <citation type="submission" date="2023-05" db="EMBL/GenBank/DDBJ databases">
        <title>Whole genome sequence of Commensalibacter sp.</title>
        <authorList>
            <person name="Charoenyingcharoen P."/>
            <person name="Yukphan P."/>
        </authorList>
    </citation>
    <scope>NUCLEOTIDE SEQUENCE</scope>
    <source>
        <strain evidence="1">TBRC 16381</strain>
    </source>
</reference>
<dbReference type="Proteomes" id="UP001431634">
    <property type="component" value="Unassembled WGS sequence"/>
</dbReference>
<organism evidence="1 2">
    <name type="scientific">Commensalibacter oyaizuii</name>
    <dbReference type="NCBI Taxonomy" id="3043873"/>
    <lineage>
        <taxon>Bacteria</taxon>
        <taxon>Pseudomonadati</taxon>
        <taxon>Pseudomonadota</taxon>
        <taxon>Alphaproteobacteria</taxon>
        <taxon>Acetobacterales</taxon>
        <taxon>Acetobacteraceae</taxon>
    </lineage>
</organism>
<evidence type="ECO:0008006" key="3">
    <source>
        <dbReference type="Google" id="ProtNLM"/>
    </source>
</evidence>
<sequence length="145" mass="16452">MKLNYSSFVAIIGIILSPSLTYGEDISTNVQEPQQLQTNINMVAYEHKSEHNYQIVAYMPYYPAYGMVSFRSPTCTAEITGYIDPFALKKNKLIITYKQCKVSFDQVNQTLTNPTESSACEQYRPKECSFTNNATLNKIPLDVQP</sequence>
<keyword evidence="2" id="KW-1185">Reference proteome</keyword>
<comment type="caution">
    <text evidence="1">The sequence shown here is derived from an EMBL/GenBank/DDBJ whole genome shotgun (WGS) entry which is preliminary data.</text>
</comment>
<dbReference type="EMBL" id="JASBAO010000001">
    <property type="protein sequence ID" value="MDI2089780.1"/>
    <property type="molecule type" value="Genomic_DNA"/>
</dbReference>
<gene>
    <name evidence="1" type="ORF">QJV27_00055</name>
</gene>
<proteinExistence type="predicted"/>